<keyword evidence="1" id="KW-0472">Membrane</keyword>
<dbReference type="RefSeq" id="WP_041045327.1">
    <property type="nucleotide sequence ID" value="NZ_JXAK01000003.1"/>
</dbReference>
<proteinExistence type="predicted"/>
<keyword evidence="1" id="KW-0812">Transmembrane</keyword>
<evidence type="ECO:0000256" key="1">
    <source>
        <dbReference type="SAM" id="Phobius"/>
    </source>
</evidence>
<dbReference type="Proteomes" id="UP000031967">
    <property type="component" value="Unassembled WGS sequence"/>
</dbReference>
<evidence type="ECO:0008006" key="4">
    <source>
        <dbReference type="Google" id="ProtNLM"/>
    </source>
</evidence>
<feature type="transmembrane region" description="Helical" evidence="1">
    <location>
        <begin position="12"/>
        <end position="36"/>
    </location>
</feature>
<accession>A0ABR5ALZ9</accession>
<reference evidence="2 3" key="1">
    <citation type="submission" date="2014-12" db="EMBL/GenBank/DDBJ databases">
        <title>Draft genome sequence of Paenibacillus kamchatkensis strain B-2647.</title>
        <authorList>
            <person name="Karlyshev A.V."/>
            <person name="Kudryashova E.B."/>
        </authorList>
    </citation>
    <scope>NUCLEOTIDE SEQUENCE [LARGE SCALE GENOMIC DNA]</scope>
    <source>
        <strain evidence="2 3">VKM B-2647</strain>
    </source>
</reference>
<organism evidence="2 3">
    <name type="scientific">Gordoniibacillus kamchatkensis</name>
    <dbReference type="NCBI Taxonomy" id="1590651"/>
    <lineage>
        <taxon>Bacteria</taxon>
        <taxon>Bacillati</taxon>
        <taxon>Bacillota</taxon>
        <taxon>Bacilli</taxon>
        <taxon>Bacillales</taxon>
        <taxon>Paenibacillaceae</taxon>
        <taxon>Gordoniibacillus</taxon>
    </lineage>
</organism>
<evidence type="ECO:0000313" key="2">
    <source>
        <dbReference type="EMBL" id="KIL42060.1"/>
    </source>
</evidence>
<evidence type="ECO:0000313" key="3">
    <source>
        <dbReference type="Proteomes" id="UP000031967"/>
    </source>
</evidence>
<comment type="caution">
    <text evidence="2">The sequence shown here is derived from an EMBL/GenBank/DDBJ whole genome shotgun (WGS) entry which is preliminary data.</text>
</comment>
<sequence length="188" mass="22047">MWCFLTNTNNSAALQAIGSILSVVVAALTVIVTIILTRTSVEISKRQKEISEELIRKQDRENEELKKKVSAAIQYKLIQIENALIEIRSRSNPKTFCEMSLEIEISEEMIIKSYDTTMYHRIISFWNEILAFRRDYSENMDPHHLHLHRYNYNNGFNMPMTQASYLVQRSEELREELRKIFDINQAGT</sequence>
<keyword evidence="1" id="KW-1133">Transmembrane helix</keyword>
<dbReference type="EMBL" id="JXAK01000003">
    <property type="protein sequence ID" value="KIL42060.1"/>
    <property type="molecule type" value="Genomic_DNA"/>
</dbReference>
<gene>
    <name evidence="2" type="ORF">SD70_02425</name>
</gene>
<protein>
    <recommendedName>
        <fullName evidence="4">DUF4760 domain-containing protein</fullName>
    </recommendedName>
</protein>
<name>A0ABR5ALZ9_9BACL</name>
<keyword evidence="3" id="KW-1185">Reference proteome</keyword>